<gene>
    <name evidence="5" type="ORF">H6F99_13900</name>
</gene>
<dbReference type="RefSeq" id="WP_190383320.1">
    <property type="nucleotide sequence ID" value="NZ_JACJQT010000034.1"/>
</dbReference>
<dbReference type="InterPro" id="IPR027417">
    <property type="entry name" value="P-loop_NTPase"/>
</dbReference>
<dbReference type="Proteomes" id="UP000606721">
    <property type="component" value="Unassembled WGS sequence"/>
</dbReference>
<keyword evidence="3" id="KW-0812">Transmembrane</keyword>
<dbReference type="InterPro" id="IPR050445">
    <property type="entry name" value="Bact_polysacc_biosynth/exp"/>
</dbReference>
<dbReference type="EMBL" id="JACJQT010000034">
    <property type="protein sequence ID" value="MBD2279349.1"/>
    <property type="molecule type" value="Genomic_DNA"/>
</dbReference>
<dbReference type="CDD" id="cd05387">
    <property type="entry name" value="BY-kinase"/>
    <property type="match status" value="1"/>
</dbReference>
<proteinExistence type="predicted"/>
<evidence type="ECO:0000256" key="3">
    <source>
        <dbReference type="SAM" id="Phobius"/>
    </source>
</evidence>
<feature type="domain" description="Tyrosine-protein kinase G-rich" evidence="4">
    <location>
        <begin position="375"/>
        <end position="452"/>
    </location>
</feature>
<keyword evidence="1" id="KW-0547">Nucleotide-binding</keyword>
<dbReference type="PANTHER" id="PTHR32309:SF13">
    <property type="entry name" value="FERRIC ENTEROBACTIN TRANSPORT PROTEIN FEPE"/>
    <property type="match status" value="1"/>
</dbReference>
<name>A0ABR8C0T8_APHFL</name>
<keyword evidence="3" id="KW-1133">Transmembrane helix</keyword>
<keyword evidence="2" id="KW-0067">ATP-binding</keyword>
<evidence type="ECO:0000313" key="6">
    <source>
        <dbReference type="Proteomes" id="UP000606721"/>
    </source>
</evidence>
<dbReference type="EC" id="2.7.10.2" evidence="5"/>
<accession>A0ABR8C0T8</accession>
<keyword evidence="5" id="KW-0808">Transferase</keyword>
<dbReference type="SUPFAM" id="SSF52540">
    <property type="entry name" value="P-loop containing nucleoside triphosphate hydrolases"/>
    <property type="match status" value="1"/>
</dbReference>
<sequence>MSINQEDQDSPIDIQQYWLIFKRRWPVASVVFAFVFGVTALVTYSTKPVYESEGKLVFTKKSGASSLSSLSQQMGELGALTNLSNPVDTESEIIRSYPIVIKTITTLKLTDNQGKQLSLEVFLKKLKLKTVRGTDVMQLSYRSTNPQEAADVVNSLMKYYLESNVRTNRTEARSAREFLSKQLPEVEHRVTKAEMNLRRFKENNRVVALDVEAKTSLESLGKLNESITQSQGELAAALTRSVALQNEMKLGTQQAVDLSTLSQSPGVQQVLTEYQKTQSELAVARSLYTGDNPKVVDLAMKETSLKKLLEERVGQTVGNFESLSKQNLQIGELKQALTQDLVKSEVERLALTKQVEELQRVFIVNRKRLDSLPRLEQQQLQLQRQLTVAQITYQEFLKQFQLVQVLENQNVGNSRIISGALVPERPISPKIPLNLALGGFLGVILGAGTALVLESMNQSLKNIEEANRLLGFPLLGTIPQYGEKNPKNRQEGRQELPLLDDPYSPVSTSFEMLQTNLGFTVSDKELRVILVTSATPGEGKSFVAANLALAAAYVGRRVLLVDADMRLPRQHRIWEIHNLLGLSNILAGQTQLENAVQEVSPLVNMLPAGKIPPNPVALLDSQRMAALVEEASKDYDFVIIDTPPLTAVTDPLIVGKYVDGLLLVVRPGQVEYSAVTAAKSLLEQAKVPILGMVVNGIGKESGYGGYYYASGYYGGKEDKKKSSEANVRSGFFGRV</sequence>
<keyword evidence="6" id="KW-1185">Reference proteome</keyword>
<dbReference type="NCBIfam" id="TIGR01007">
    <property type="entry name" value="eps_fam"/>
    <property type="match status" value="1"/>
</dbReference>
<dbReference type="InterPro" id="IPR033756">
    <property type="entry name" value="YlxH/NBP35"/>
</dbReference>
<dbReference type="Gene3D" id="3.40.50.300">
    <property type="entry name" value="P-loop containing nucleotide triphosphate hydrolases"/>
    <property type="match status" value="1"/>
</dbReference>
<dbReference type="Pfam" id="PF10609">
    <property type="entry name" value="ParA"/>
    <property type="match status" value="1"/>
</dbReference>
<reference evidence="5 6" key="1">
    <citation type="journal article" date="2020" name="ISME J.">
        <title>Comparative genomics reveals insights into cyanobacterial evolution and habitat adaptation.</title>
        <authorList>
            <person name="Chen M.Y."/>
            <person name="Teng W.K."/>
            <person name="Zhao L."/>
            <person name="Hu C.X."/>
            <person name="Zhou Y.K."/>
            <person name="Han B.P."/>
            <person name="Song L.R."/>
            <person name="Shu W.S."/>
        </authorList>
    </citation>
    <scope>NUCLEOTIDE SEQUENCE [LARGE SCALE GENOMIC DNA]</scope>
    <source>
        <strain evidence="5 6">FACHB-1040</strain>
    </source>
</reference>
<comment type="caution">
    <text evidence="5">The sequence shown here is derived from an EMBL/GenBank/DDBJ whole genome shotgun (WGS) entry which is preliminary data.</text>
</comment>
<dbReference type="GO" id="GO:0004715">
    <property type="term" value="F:non-membrane spanning protein tyrosine kinase activity"/>
    <property type="evidence" value="ECO:0007669"/>
    <property type="project" value="UniProtKB-EC"/>
</dbReference>
<dbReference type="PANTHER" id="PTHR32309">
    <property type="entry name" value="TYROSINE-PROTEIN KINASE"/>
    <property type="match status" value="1"/>
</dbReference>
<keyword evidence="3" id="KW-0472">Membrane</keyword>
<feature type="transmembrane region" description="Helical" evidence="3">
    <location>
        <begin position="25"/>
        <end position="44"/>
    </location>
</feature>
<evidence type="ECO:0000256" key="2">
    <source>
        <dbReference type="ARBA" id="ARBA00022840"/>
    </source>
</evidence>
<evidence type="ECO:0000259" key="4">
    <source>
        <dbReference type="Pfam" id="PF13807"/>
    </source>
</evidence>
<dbReference type="InterPro" id="IPR032807">
    <property type="entry name" value="GNVR"/>
</dbReference>
<dbReference type="InterPro" id="IPR005702">
    <property type="entry name" value="Wzc-like_C"/>
</dbReference>
<organism evidence="5 6">
    <name type="scientific">Aphanizomenon flos-aquae FACHB-1040</name>
    <dbReference type="NCBI Taxonomy" id="2692887"/>
    <lineage>
        <taxon>Bacteria</taxon>
        <taxon>Bacillati</taxon>
        <taxon>Cyanobacteriota</taxon>
        <taxon>Cyanophyceae</taxon>
        <taxon>Nostocales</taxon>
        <taxon>Aphanizomenonaceae</taxon>
        <taxon>Aphanizomenon</taxon>
    </lineage>
</organism>
<evidence type="ECO:0000313" key="5">
    <source>
        <dbReference type="EMBL" id="MBD2279349.1"/>
    </source>
</evidence>
<dbReference type="Pfam" id="PF13807">
    <property type="entry name" value="GNVR"/>
    <property type="match status" value="1"/>
</dbReference>
<protein>
    <submittedName>
        <fullName evidence="5">Polysaccharide biosynthesis tyrosine autokinase</fullName>
        <ecNumber evidence="5">2.7.10.2</ecNumber>
    </submittedName>
</protein>
<evidence type="ECO:0000256" key="1">
    <source>
        <dbReference type="ARBA" id="ARBA00022741"/>
    </source>
</evidence>